<dbReference type="PROSITE" id="PS00900">
    <property type="entry name" value="RNA_POL_PHAGE_1"/>
    <property type="match status" value="1"/>
</dbReference>
<keyword evidence="6" id="KW-0804">Transcription</keyword>
<dbReference type="Proteomes" id="UP001301871">
    <property type="component" value="Segment"/>
</dbReference>
<protein>
    <recommendedName>
        <fullName evidence="2">DNA-directed RNA polymerase</fullName>
        <ecNumber evidence="2">2.7.7.6</ecNumber>
    </recommendedName>
</protein>
<evidence type="ECO:0000256" key="7">
    <source>
        <dbReference type="ARBA" id="ARBA00023314"/>
    </source>
</evidence>
<dbReference type="Pfam" id="PF00940">
    <property type="entry name" value="RNA_pol"/>
    <property type="match status" value="1"/>
</dbReference>
<dbReference type="GO" id="GO:0003677">
    <property type="term" value="F:DNA binding"/>
    <property type="evidence" value="ECO:0007669"/>
    <property type="project" value="InterPro"/>
</dbReference>
<dbReference type="SUPFAM" id="SSF56672">
    <property type="entry name" value="DNA/RNA polymerases"/>
    <property type="match status" value="1"/>
</dbReference>
<dbReference type="PANTHER" id="PTHR10102">
    <property type="entry name" value="DNA-DIRECTED RNA POLYMERASE, MITOCHONDRIAL"/>
    <property type="match status" value="1"/>
</dbReference>
<comment type="catalytic activity">
    <reaction evidence="8">
        <text>RNA(n) + a ribonucleoside 5'-triphosphate = RNA(n+1) + diphosphate</text>
        <dbReference type="Rhea" id="RHEA:21248"/>
        <dbReference type="Rhea" id="RHEA-COMP:14527"/>
        <dbReference type="Rhea" id="RHEA-COMP:17342"/>
        <dbReference type="ChEBI" id="CHEBI:33019"/>
        <dbReference type="ChEBI" id="CHEBI:61557"/>
        <dbReference type="ChEBI" id="CHEBI:140395"/>
        <dbReference type="EC" id="2.7.7.6"/>
    </reaction>
</comment>
<dbReference type="InterPro" id="IPR029262">
    <property type="entry name" value="RPOL_N"/>
</dbReference>
<dbReference type="GO" id="GO:0006351">
    <property type="term" value="P:DNA-templated transcription"/>
    <property type="evidence" value="ECO:0007669"/>
    <property type="project" value="InterPro"/>
</dbReference>
<evidence type="ECO:0000256" key="8">
    <source>
        <dbReference type="ARBA" id="ARBA00048552"/>
    </source>
</evidence>
<gene>
    <name evidence="10" type="ORF">CRP804_gp7</name>
</gene>
<dbReference type="Pfam" id="PF14700">
    <property type="entry name" value="RPOL_N"/>
    <property type="match status" value="1"/>
</dbReference>
<organism evidence="10 11">
    <name type="scientific">Roseobacter phage CRP-804</name>
    <dbReference type="NCBI Taxonomy" id="3072850"/>
    <lineage>
        <taxon>Viruses</taxon>
        <taxon>Duplodnaviria</taxon>
        <taxon>Heunggongvirae</taxon>
        <taxon>Uroviricota</taxon>
        <taxon>Caudoviricetes</taxon>
        <taxon>Autographivirales</taxon>
        <taxon>Autographivirales incertae sedis</taxon>
        <taxon>Triteiavirus</taxon>
        <taxon>Triteiavirus CRP804</taxon>
    </lineage>
</organism>
<evidence type="ECO:0000256" key="5">
    <source>
        <dbReference type="ARBA" id="ARBA00022695"/>
    </source>
</evidence>
<dbReference type="GO" id="GO:0000428">
    <property type="term" value="C:DNA-directed RNA polymerase complex"/>
    <property type="evidence" value="ECO:0007669"/>
    <property type="project" value="UniProtKB-KW"/>
</dbReference>
<dbReference type="Gene3D" id="1.10.287.280">
    <property type="match status" value="1"/>
</dbReference>
<dbReference type="GO" id="GO:0003899">
    <property type="term" value="F:DNA-directed RNA polymerase activity"/>
    <property type="evidence" value="ECO:0007669"/>
    <property type="project" value="UniProtKB-EC"/>
</dbReference>
<evidence type="ECO:0000256" key="6">
    <source>
        <dbReference type="ARBA" id="ARBA00023163"/>
    </source>
</evidence>
<evidence type="ECO:0000256" key="1">
    <source>
        <dbReference type="ARBA" id="ARBA00009493"/>
    </source>
</evidence>
<dbReference type="InterPro" id="IPR024075">
    <property type="entry name" value="DNA-dir_RNA_pol_helix_hairp_sf"/>
</dbReference>
<dbReference type="GO" id="GO:0019083">
    <property type="term" value="P:viral transcription"/>
    <property type="evidence" value="ECO:0007669"/>
    <property type="project" value="UniProtKB-KW"/>
</dbReference>
<comment type="similarity">
    <text evidence="1">Belongs to the phage and mitochondrial RNA polymerase family.</text>
</comment>
<keyword evidence="5" id="KW-0548">Nucleotidyltransferase</keyword>
<dbReference type="InterPro" id="IPR037159">
    <property type="entry name" value="RNA_POL_N_sf"/>
</dbReference>
<sequence length="827" mass="95314">MYTRELIEIQKDLEAEMRGGAVTRFHKRHDRAVEKRFFGESVVGTSILRKIITPFAAAIDQWADHALSGKAGRRHIAALLVKEFADTDAMAYIFAKNVINSVPMLQHKQGSASRTGVILTATAAIHDELRLRFFEENHKSIFRSIMKDCDTRNLPRHRRKEVYKKQFKYMQIEWQAENWTTSNRVHLGITLLEILKDVTGMIKFGELRMSNGKRRAVVDATQEMIEMMQERLQNMEEMFPIYYPMVVKPQPWSNDQLIGSAYLTSNVKPYKLIKRAKINYLSELENTDITVTINAVNALQETPWRVNSEMLEALRFVYENSMQIDKLPPANDLPLPPMPKNIEKGTTEYARNMAMCAQVHQTNRKFISKRLTLLQVIGLAERFKQFPEIYFPHDLCSRGRAYPKPQYLNPQGPAYVRSLLEFADGKPVETMEQVEFIAIAGANAYGHDKLPLKERIQWAWDNEDMFVQIADNWREDLRWTKADSPFEFLRFCLEWRGLNDEGVGYISHLPINFDATCSGLQHFSALLKDKVGGFNVNLTSHPERQDIYGAVAREAKKRIEADLDHPEKAALAKAALELKVDRKLTKRPVMIVPYSGTFKACMRYVTDHYMELKDNGVAMPLTEEDIQYRLVPYVSRHVWDSIGETVIAAREAMDWITKIARLVTKNDKPLPFMWSTPTGFVVQQAKYHMDKNVVQTRFDGRLIKVDFLTDSKTLDSNKNAQSLSPNFIHSMDAAHLQLTINKAQKSGRDMSFSMIHDSFGVHAADMEYFLHECIKPCFYEMYKDGNVLEKFFEEIKPLIPEGSDIPEMPKLGELDVAEVLRSEFFFS</sequence>
<proteinExistence type="inferred from homology"/>
<name>A0AAX3ZV40_9CAUD</name>
<evidence type="ECO:0000259" key="9">
    <source>
        <dbReference type="SMART" id="SM01311"/>
    </source>
</evidence>
<dbReference type="Gene3D" id="1.10.287.260">
    <property type="match status" value="1"/>
</dbReference>
<keyword evidence="11" id="KW-1185">Reference proteome</keyword>
<dbReference type="EMBL" id="OR420734">
    <property type="protein sequence ID" value="WMM94885.1"/>
    <property type="molecule type" value="Genomic_DNA"/>
</dbReference>
<dbReference type="SMART" id="SM01311">
    <property type="entry name" value="RPOL_N"/>
    <property type="match status" value="1"/>
</dbReference>
<evidence type="ECO:0000313" key="11">
    <source>
        <dbReference type="Proteomes" id="UP001301871"/>
    </source>
</evidence>
<reference evidence="10 11" key="1">
    <citation type="submission" date="2023-08" db="EMBL/GenBank/DDBJ databases">
        <authorList>
            <person name="Du S."/>
            <person name="Wu Z."/>
            <person name="Wu Y."/>
            <person name="Yang M."/>
            <person name="Shao J."/>
            <person name="Liu H."/>
            <person name="Zhao Y."/>
            <person name="Zhang Z."/>
        </authorList>
    </citation>
    <scope>NUCLEOTIDE SEQUENCE [LARGE SCALE GENOMIC DNA]</scope>
</reference>
<feature type="domain" description="DNA-directed RNA polymerase N-terminal" evidence="9">
    <location>
        <begin position="8"/>
        <end position="301"/>
    </location>
</feature>
<evidence type="ECO:0000256" key="4">
    <source>
        <dbReference type="ARBA" id="ARBA00022679"/>
    </source>
</evidence>
<dbReference type="Gene3D" id="1.10.1320.10">
    <property type="entry name" value="DNA-directed RNA polymerase, N-terminal domain"/>
    <property type="match status" value="1"/>
</dbReference>
<evidence type="ECO:0000313" key="10">
    <source>
        <dbReference type="EMBL" id="WMM94885.1"/>
    </source>
</evidence>
<dbReference type="EC" id="2.7.7.6" evidence="2"/>
<dbReference type="PANTHER" id="PTHR10102:SF0">
    <property type="entry name" value="DNA-DIRECTED RNA POLYMERASE, MITOCHONDRIAL"/>
    <property type="match status" value="1"/>
</dbReference>
<dbReference type="InterPro" id="IPR046950">
    <property type="entry name" value="DNA-dir_Rpol_C_phage-type"/>
</dbReference>
<keyword evidence="4" id="KW-0808">Transferase</keyword>
<accession>A0AAX3ZV40</accession>
<dbReference type="Gene3D" id="1.10.150.20">
    <property type="entry name" value="5' to 3' exonuclease, C-terminal subdomain"/>
    <property type="match status" value="1"/>
</dbReference>
<evidence type="ECO:0000256" key="3">
    <source>
        <dbReference type="ARBA" id="ARBA00022478"/>
    </source>
</evidence>
<keyword evidence="3" id="KW-0240">DNA-directed RNA polymerase</keyword>
<keyword evidence="7" id="KW-1195">Viral transcription</keyword>
<dbReference type="InterPro" id="IPR043502">
    <property type="entry name" value="DNA/RNA_pol_sf"/>
</dbReference>
<evidence type="ECO:0000256" key="2">
    <source>
        <dbReference type="ARBA" id="ARBA00012418"/>
    </source>
</evidence>
<dbReference type="InterPro" id="IPR002092">
    <property type="entry name" value="DNA-dir_Rpol_phage-type"/>
</dbReference>